<proteinExistence type="predicted"/>
<dbReference type="GeneID" id="108681976"/>
<dbReference type="PANTHER" id="PTHR20883:SF51">
    <property type="entry name" value="PHYTANOYL-COA HYDROXYLASE"/>
    <property type="match status" value="1"/>
</dbReference>
<evidence type="ECO:0000313" key="3">
    <source>
        <dbReference type="RefSeq" id="XP_018026550.1"/>
    </source>
</evidence>
<accession>A0A8B7PKM5</accession>
<keyword evidence="2" id="KW-1185">Reference proteome</keyword>
<gene>
    <name evidence="3" type="primary">LOC108681976</name>
</gene>
<name>A0A8B7PKM5_HYAAZ</name>
<dbReference type="Pfam" id="PF05721">
    <property type="entry name" value="PhyH"/>
    <property type="match status" value="1"/>
</dbReference>
<dbReference type="Gene3D" id="2.60.120.620">
    <property type="entry name" value="q2cbj1_9rhob like domain"/>
    <property type="match status" value="1"/>
</dbReference>
<reference evidence="3" key="1">
    <citation type="submission" date="2025-08" db="UniProtKB">
        <authorList>
            <consortium name="RefSeq"/>
        </authorList>
    </citation>
    <scope>IDENTIFICATION</scope>
    <source>
        <tissue evidence="3">Whole organism</tissue>
    </source>
</reference>
<dbReference type="OMA" id="EWIAHRD"/>
<evidence type="ECO:0000313" key="2">
    <source>
        <dbReference type="Proteomes" id="UP000694843"/>
    </source>
</evidence>
<dbReference type="SUPFAM" id="SSF51197">
    <property type="entry name" value="Clavaminate synthase-like"/>
    <property type="match status" value="1"/>
</dbReference>
<dbReference type="AlphaFoldDB" id="A0A8B7PKM5"/>
<evidence type="ECO:0000256" key="1">
    <source>
        <dbReference type="ARBA" id="ARBA00001962"/>
    </source>
</evidence>
<dbReference type="KEGG" id="hazt:108681976"/>
<dbReference type="PANTHER" id="PTHR20883">
    <property type="entry name" value="PHYTANOYL-COA DIOXYGENASE DOMAIN CONTAINING 1"/>
    <property type="match status" value="1"/>
</dbReference>
<dbReference type="Proteomes" id="UP000694843">
    <property type="component" value="Unplaced"/>
</dbReference>
<sequence length="296" mass="33112">MTAVDDVAAATFSYDGSGDFTASEEMVRAYAQHGFVIIKNLFNESEMNLIRTAIESPDGVQRHAYGRSDGQRTAKLCVWQHPGDDVTGVAVRLEKVAGTMEKLMGGDEVYHYHSKLMMKEAKTGGAFLWHQDYGYWYPNGCLRPDMGTVFMPVDACTEENGCLQVVPGSHQLGRQDHETLGEQLSVERNRLKEILERYPPCPVEMAPGDALFFDCNLLHCSSENNSDKRRYALVSAFNKKLNNPFLEHHHPCYTFLHKLPNSALLECKNVTGLDGKDFLDPKNDTSYISGNSGKVH</sequence>
<dbReference type="InterPro" id="IPR008775">
    <property type="entry name" value="Phytyl_CoA_dOase-like"/>
</dbReference>
<dbReference type="RefSeq" id="XP_018026550.1">
    <property type="nucleotide sequence ID" value="XM_018171061.2"/>
</dbReference>
<comment type="cofactor">
    <cofactor evidence="1">
        <name>Fe cation</name>
        <dbReference type="ChEBI" id="CHEBI:24875"/>
    </cofactor>
</comment>
<protein>
    <submittedName>
        <fullName evidence="3">L-proline trans-4-hydroxylase isoform X1</fullName>
    </submittedName>
</protein>
<dbReference type="OrthoDB" id="445007at2759"/>
<organism evidence="2 3">
    <name type="scientific">Hyalella azteca</name>
    <name type="common">Amphipod</name>
    <dbReference type="NCBI Taxonomy" id="294128"/>
    <lineage>
        <taxon>Eukaryota</taxon>
        <taxon>Metazoa</taxon>
        <taxon>Ecdysozoa</taxon>
        <taxon>Arthropoda</taxon>
        <taxon>Crustacea</taxon>
        <taxon>Multicrustacea</taxon>
        <taxon>Malacostraca</taxon>
        <taxon>Eumalacostraca</taxon>
        <taxon>Peracarida</taxon>
        <taxon>Amphipoda</taxon>
        <taxon>Senticaudata</taxon>
        <taxon>Talitrida</taxon>
        <taxon>Talitroidea</taxon>
        <taxon>Hyalellidae</taxon>
        <taxon>Hyalella</taxon>
    </lineage>
</organism>